<reference evidence="1 2" key="2">
    <citation type="submission" date="2020-04" db="EMBL/GenBank/DDBJ databases">
        <title>Complete genome sequence of Alteromonas pelagimontana 5.12T.</title>
        <authorList>
            <person name="Sinha R.K."/>
            <person name="Krishnan K.P."/>
            <person name="Kurian J.P."/>
        </authorList>
    </citation>
    <scope>NUCLEOTIDE SEQUENCE [LARGE SCALE GENOMIC DNA]</scope>
    <source>
        <strain evidence="1 2">5.12</strain>
    </source>
</reference>
<organism evidence="1 2">
    <name type="scientific">Alteromonas pelagimontana</name>
    <dbReference type="NCBI Taxonomy" id="1858656"/>
    <lineage>
        <taxon>Bacteria</taxon>
        <taxon>Pseudomonadati</taxon>
        <taxon>Pseudomonadota</taxon>
        <taxon>Gammaproteobacteria</taxon>
        <taxon>Alteromonadales</taxon>
        <taxon>Alteromonadaceae</taxon>
        <taxon>Alteromonas/Salinimonas group</taxon>
        <taxon>Alteromonas</taxon>
    </lineage>
</organism>
<name>A0A6M4M9E9_9ALTE</name>
<keyword evidence="2" id="KW-1185">Reference proteome</keyword>
<dbReference type="InterPro" id="IPR010710">
    <property type="entry name" value="DUF1289"/>
</dbReference>
<dbReference type="AlphaFoldDB" id="A0A6M4M9E9"/>
<dbReference type="OrthoDB" id="9811423at2"/>
<dbReference type="Proteomes" id="UP000219285">
    <property type="component" value="Chromosome"/>
</dbReference>
<reference evidence="2" key="1">
    <citation type="submission" date="2014-12" db="EMBL/GenBank/DDBJ databases">
        <title>Complete genome sequence of a multi-drug resistant Klebsiella pneumoniae.</title>
        <authorList>
            <person name="Hua X."/>
            <person name="Chen Q."/>
            <person name="Li X."/>
            <person name="Feng Y."/>
            <person name="Ruan Z."/>
            <person name="Yu Y."/>
        </authorList>
    </citation>
    <scope>NUCLEOTIDE SEQUENCE [LARGE SCALE GENOMIC DNA]</scope>
    <source>
        <strain evidence="2">5.12</strain>
    </source>
</reference>
<dbReference type="PANTHER" id="PTHR35175">
    <property type="entry name" value="DUF1289 DOMAIN-CONTAINING PROTEIN"/>
    <property type="match status" value="1"/>
</dbReference>
<dbReference type="KEGG" id="apel:CA267_002715"/>
<dbReference type="EMBL" id="CP052766">
    <property type="protein sequence ID" value="QJR79782.1"/>
    <property type="molecule type" value="Genomic_DNA"/>
</dbReference>
<proteinExistence type="predicted"/>
<dbReference type="Pfam" id="PF06945">
    <property type="entry name" value="DUF1289"/>
    <property type="match status" value="1"/>
</dbReference>
<evidence type="ECO:0000313" key="2">
    <source>
        <dbReference type="Proteomes" id="UP000219285"/>
    </source>
</evidence>
<accession>A0A6M4M9E9</accession>
<protein>
    <submittedName>
        <fullName evidence="1">DUF1289 domain-containing protein</fullName>
    </submittedName>
</protein>
<evidence type="ECO:0000313" key="1">
    <source>
        <dbReference type="EMBL" id="QJR79782.1"/>
    </source>
</evidence>
<dbReference type="RefSeq" id="WP_075608903.1">
    <property type="nucleotide sequence ID" value="NZ_CP052766.1"/>
</dbReference>
<sequence>MIVSTPSPCVRRCCLNQQDVCMGCFRTLEEILIWSSASDSIRTEILQRCAVRKHQDHCQTPGI</sequence>
<gene>
    <name evidence="1" type="ORF">CA267_002715</name>
</gene>
<dbReference type="PANTHER" id="PTHR35175:SF2">
    <property type="entry name" value="DUF1289 DOMAIN-CONTAINING PROTEIN"/>
    <property type="match status" value="1"/>
</dbReference>